<dbReference type="Proteomes" id="UP000183120">
    <property type="component" value="Unassembled WGS sequence"/>
</dbReference>
<sequence length="160" mass="17884">MVIIILGSKSDLNLAKEIIKNLQFFKIEYRLHIASAHKNPEYVLGLLKKYEAEGKEKIYICVAGRSNALGGVVDAQILSPVINCPPYSEKFAGLDILSSLRMPSGICSMTVLEPEQAVLAAAKILALKDEEIRNRIKLYRKEYKDMMVRENGKLSESSII</sequence>
<dbReference type="Gene3D" id="3.40.50.1970">
    <property type="match status" value="1"/>
</dbReference>
<evidence type="ECO:0000256" key="3">
    <source>
        <dbReference type="PIRSR" id="PIRSR001338-1"/>
    </source>
</evidence>
<evidence type="ECO:0000259" key="4">
    <source>
        <dbReference type="SMART" id="SM01001"/>
    </source>
</evidence>
<accession>A0A1J4TW22</accession>
<feature type="binding site" evidence="3">
    <location>
        <position position="8"/>
    </location>
    <ligand>
        <name>substrate</name>
    </ligand>
</feature>
<proteinExistence type="inferred from homology"/>
<dbReference type="EMBL" id="MNUY01000010">
    <property type="protein sequence ID" value="OIO15401.1"/>
    <property type="molecule type" value="Genomic_DNA"/>
</dbReference>
<name>A0A1J4TW22_9BACT</name>
<dbReference type="PANTHER" id="PTHR23046">
    <property type="entry name" value="PHOSPHORIBOSYLAMINOIMIDAZOLE CARBOXYLASE CATALYTIC SUBUNIT"/>
    <property type="match status" value="1"/>
</dbReference>
<reference evidence="5 6" key="1">
    <citation type="journal article" date="2016" name="Environ. Microbiol.">
        <title>Genomic resolution of a cold subsurface aquifer community provides metabolic insights for novel microbes adapted to high CO concentrations.</title>
        <authorList>
            <person name="Probst A.J."/>
            <person name="Castelle C.J."/>
            <person name="Singh A."/>
            <person name="Brown C.T."/>
            <person name="Anantharaman K."/>
            <person name="Sharon I."/>
            <person name="Hug L.A."/>
            <person name="Burstein D."/>
            <person name="Emerson J.B."/>
            <person name="Thomas B.C."/>
            <person name="Banfield J.F."/>
        </authorList>
    </citation>
    <scope>NUCLEOTIDE SEQUENCE [LARGE SCALE GENOMIC DNA]</scope>
    <source>
        <strain evidence="5">CG1_02_37_22</strain>
    </source>
</reference>
<dbReference type="GO" id="GO:0006189">
    <property type="term" value="P:'de novo' IMP biosynthetic process"/>
    <property type="evidence" value="ECO:0007669"/>
    <property type="project" value="UniProtKB-UniPathway"/>
</dbReference>
<dbReference type="UniPathway" id="UPA00074">
    <property type="reaction ID" value="UER00943"/>
</dbReference>
<feature type="binding site" evidence="3">
    <location>
        <position position="38"/>
    </location>
    <ligand>
        <name>substrate</name>
    </ligand>
</feature>
<comment type="catalytic activity">
    <reaction evidence="2">
        <text>5-carboxyamino-1-(5-phospho-D-ribosyl)imidazole + H(+) = 5-amino-1-(5-phospho-D-ribosyl)imidazole-4-carboxylate</text>
        <dbReference type="Rhea" id="RHEA:13193"/>
        <dbReference type="ChEBI" id="CHEBI:15378"/>
        <dbReference type="ChEBI" id="CHEBI:58730"/>
        <dbReference type="ChEBI" id="CHEBI:77657"/>
        <dbReference type="EC" id="5.4.99.18"/>
    </reaction>
</comment>
<gene>
    <name evidence="5" type="ORF">AUJ73_00620</name>
</gene>
<comment type="function">
    <text evidence="2">Catalyzes the conversion of N5-carboxyaminoimidazole ribonucleotide (N5-CAIR) to 4-carboxy-5-aminoimidazole ribonucleotide (CAIR).</text>
</comment>
<dbReference type="SMART" id="SM01001">
    <property type="entry name" value="AIRC"/>
    <property type="match status" value="1"/>
</dbReference>
<feature type="binding site" evidence="3">
    <location>
        <position position="11"/>
    </location>
    <ligand>
        <name>substrate</name>
    </ligand>
</feature>
<protein>
    <recommendedName>
        <fullName evidence="2">N5-carboxyaminoimidazole ribonucleotide mutase</fullName>
        <shortName evidence="2">N5-CAIR mutase</shortName>
        <ecNumber evidence="2">5.4.99.18</ecNumber>
    </recommendedName>
</protein>
<comment type="caution">
    <text evidence="5">The sequence shown here is derived from an EMBL/GenBank/DDBJ whole genome shotgun (WGS) entry which is preliminary data.</text>
</comment>
<dbReference type="STRING" id="1805209.AUJ73_00620"/>
<keyword evidence="2" id="KW-0413">Isomerase</keyword>
<dbReference type="AlphaFoldDB" id="A0A1J4TW22"/>
<dbReference type="PANTHER" id="PTHR23046:SF2">
    <property type="entry name" value="PHOSPHORIBOSYLAMINOIMIDAZOLE CARBOXYLASE"/>
    <property type="match status" value="1"/>
</dbReference>
<comment type="similarity">
    <text evidence="2">Belongs to the AIR carboxylase family.</text>
</comment>
<evidence type="ECO:0000313" key="5">
    <source>
        <dbReference type="EMBL" id="OIO15401.1"/>
    </source>
</evidence>
<dbReference type="EC" id="5.4.99.18" evidence="2"/>
<keyword evidence="1 2" id="KW-0658">Purine biosynthesis</keyword>
<feature type="domain" description="PurE" evidence="4">
    <location>
        <begin position="1"/>
        <end position="147"/>
    </location>
</feature>
<comment type="pathway">
    <text evidence="2">Purine metabolism; IMP biosynthesis via de novo pathway; 5-amino-1-(5-phospho-D-ribosyl)imidazole-4-carboxylate from 5-amino-1-(5-phospho-D-ribosyl)imidazole (N5-CAIR route): step 2/2.</text>
</comment>
<dbReference type="PIRSF" id="PIRSF001338">
    <property type="entry name" value="AIR_carboxylase"/>
    <property type="match status" value="1"/>
</dbReference>
<evidence type="ECO:0000256" key="1">
    <source>
        <dbReference type="ARBA" id="ARBA00022755"/>
    </source>
</evidence>
<dbReference type="Pfam" id="PF00731">
    <property type="entry name" value="AIRC"/>
    <property type="match status" value="1"/>
</dbReference>
<evidence type="ECO:0000313" key="6">
    <source>
        <dbReference type="Proteomes" id="UP000183120"/>
    </source>
</evidence>
<dbReference type="SUPFAM" id="SSF52255">
    <property type="entry name" value="N5-CAIR mutase (phosphoribosylaminoimidazole carboxylase, PurE)"/>
    <property type="match status" value="1"/>
</dbReference>
<dbReference type="InterPro" id="IPR000031">
    <property type="entry name" value="PurE_dom"/>
</dbReference>
<dbReference type="GO" id="GO:0034023">
    <property type="term" value="F:5-(carboxyamino)imidazole ribonucleotide mutase activity"/>
    <property type="evidence" value="ECO:0007669"/>
    <property type="project" value="UniProtKB-EC"/>
</dbReference>
<organism evidence="5 6">
    <name type="scientific">Candidatus Gottesmanbacteria bacterium CG1_02_37_22</name>
    <dbReference type="NCBI Taxonomy" id="1805209"/>
    <lineage>
        <taxon>Bacteria</taxon>
        <taxon>Candidatus Gottesmaniibacteriota</taxon>
    </lineage>
</organism>
<dbReference type="InterPro" id="IPR024694">
    <property type="entry name" value="PurE_prokaryotes"/>
</dbReference>
<evidence type="ECO:0000256" key="2">
    <source>
        <dbReference type="PIRNR" id="PIRNR001338"/>
    </source>
</evidence>